<evidence type="ECO:0000256" key="1">
    <source>
        <dbReference type="SAM" id="MobiDB-lite"/>
    </source>
</evidence>
<feature type="compositionally biased region" description="Basic residues" evidence="1">
    <location>
        <begin position="141"/>
        <end position="153"/>
    </location>
</feature>
<dbReference type="OrthoDB" id="2976199at2759"/>
<gene>
    <name evidence="2" type="ORF">FA15DRAFT_653668</name>
</gene>
<accession>A0A5C3L331</accession>
<keyword evidence="3" id="KW-1185">Reference proteome</keyword>
<feature type="region of interest" description="Disordered" evidence="1">
    <location>
        <begin position="119"/>
        <end position="246"/>
    </location>
</feature>
<dbReference type="AlphaFoldDB" id="A0A5C3L331"/>
<evidence type="ECO:0000313" key="2">
    <source>
        <dbReference type="EMBL" id="TFK27404.1"/>
    </source>
</evidence>
<dbReference type="EMBL" id="ML210165">
    <property type="protein sequence ID" value="TFK27404.1"/>
    <property type="molecule type" value="Genomic_DNA"/>
</dbReference>
<dbReference type="STRING" id="230819.A0A5C3L331"/>
<name>A0A5C3L331_COPMA</name>
<reference evidence="2 3" key="1">
    <citation type="journal article" date="2019" name="Nat. Ecol. Evol.">
        <title>Megaphylogeny resolves global patterns of mushroom evolution.</title>
        <authorList>
            <person name="Varga T."/>
            <person name="Krizsan K."/>
            <person name="Foldi C."/>
            <person name="Dima B."/>
            <person name="Sanchez-Garcia M."/>
            <person name="Sanchez-Ramirez S."/>
            <person name="Szollosi G.J."/>
            <person name="Szarkandi J.G."/>
            <person name="Papp V."/>
            <person name="Albert L."/>
            <person name="Andreopoulos W."/>
            <person name="Angelini C."/>
            <person name="Antonin V."/>
            <person name="Barry K.W."/>
            <person name="Bougher N.L."/>
            <person name="Buchanan P."/>
            <person name="Buyck B."/>
            <person name="Bense V."/>
            <person name="Catcheside P."/>
            <person name="Chovatia M."/>
            <person name="Cooper J."/>
            <person name="Damon W."/>
            <person name="Desjardin D."/>
            <person name="Finy P."/>
            <person name="Geml J."/>
            <person name="Haridas S."/>
            <person name="Hughes K."/>
            <person name="Justo A."/>
            <person name="Karasinski D."/>
            <person name="Kautmanova I."/>
            <person name="Kiss B."/>
            <person name="Kocsube S."/>
            <person name="Kotiranta H."/>
            <person name="LaButti K.M."/>
            <person name="Lechner B.E."/>
            <person name="Liimatainen K."/>
            <person name="Lipzen A."/>
            <person name="Lukacs Z."/>
            <person name="Mihaltcheva S."/>
            <person name="Morgado L.N."/>
            <person name="Niskanen T."/>
            <person name="Noordeloos M.E."/>
            <person name="Ohm R.A."/>
            <person name="Ortiz-Santana B."/>
            <person name="Ovrebo C."/>
            <person name="Racz N."/>
            <person name="Riley R."/>
            <person name="Savchenko A."/>
            <person name="Shiryaev A."/>
            <person name="Soop K."/>
            <person name="Spirin V."/>
            <person name="Szebenyi C."/>
            <person name="Tomsovsky M."/>
            <person name="Tulloss R.E."/>
            <person name="Uehling J."/>
            <person name="Grigoriev I.V."/>
            <person name="Vagvolgyi C."/>
            <person name="Papp T."/>
            <person name="Martin F.M."/>
            <person name="Miettinen O."/>
            <person name="Hibbett D.S."/>
            <person name="Nagy L.G."/>
        </authorList>
    </citation>
    <scope>NUCLEOTIDE SEQUENCE [LARGE SCALE GENOMIC DNA]</scope>
    <source>
        <strain evidence="2 3">CBS 121175</strain>
    </source>
</reference>
<feature type="compositionally biased region" description="Low complexity" evidence="1">
    <location>
        <begin position="232"/>
        <end position="246"/>
    </location>
</feature>
<sequence length="338" mass="38161">MGVRDVREERQRGGRCALLARIGVVRRDVSDRVIVARSGKIKKTGRHEPFGKQVWLFPALPKFARMTEYDYSPDAWDRYIATQQRIADWVDGTLQQAPCNAFAPATPHLQALALKEQERRRQVLDDHRDDSSRAESDDYSRHRRHRSSHHRSHRRDDKKYSSSSSRYKDADIDDYVIIDPPPSSTSSRTRATSLAPNSKSSRSRRPTHLTIDLNATPFPTSGAPYDPYSYRNSGHSSHSSNTTTPTNVTPNQTVFPFHQVQPYSAPAVTGRAPVLGGTPPKPSRSHTMPHSPHYYVYPTDKNVYPGMSSMGHQPVMVPLRKGGYASYGPDPSQNHHHF</sequence>
<evidence type="ECO:0000313" key="3">
    <source>
        <dbReference type="Proteomes" id="UP000307440"/>
    </source>
</evidence>
<feature type="compositionally biased region" description="Low complexity" evidence="1">
    <location>
        <begin position="184"/>
        <end position="196"/>
    </location>
</feature>
<proteinExistence type="predicted"/>
<feature type="compositionally biased region" description="Basic and acidic residues" evidence="1">
    <location>
        <begin position="119"/>
        <end position="140"/>
    </location>
</feature>
<organism evidence="2 3">
    <name type="scientific">Coprinopsis marcescibilis</name>
    <name type="common">Agaric fungus</name>
    <name type="synonym">Psathyrella marcescibilis</name>
    <dbReference type="NCBI Taxonomy" id="230819"/>
    <lineage>
        <taxon>Eukaryota</taxon>
        <taxon>Fungi</taxon>
        <taxon>Dikarya</taxon>
        <taxon>Basidiomycota</taxon>
        <taxon>Agaricomycotina</taxon>
        <taxon>Agaricomycetes</taxon>
        <taxon>Agaricomycetidae</taxon>
        <taxon>Agaricales</taxon>
        <taxon>Agaricineae</taxon>
        <taxon>Psathyrellaceae</taxon>
        <taxon>Coprinopsis</taxon>
    </lineage>
</organism>
<feature type="compositionally biased region" description="Basic and acidic residues" evidence="1">
    <location>
        <begin position="154"/>
        <end position="170"/>
    </location>
</feature>
<protein>
    <submittedName>
        <fullName evidence="2">Uncharacterized protein</fullName>
    </submittedName>
</protein>
<dbReference type="Proteomes" id="UP000307440">
    <property type="component" value="Unassembled WGS sequence"/>
</dbReference>